<evidence type="ECO:0000256" key="5">
    <source>
        <dbReference type="SAM" id="MobiDB-lite"/>
    </source>
</evidence>
<dbReference type="PANTHER" id="PTHR43888">
    <property type="entry name" value="DNAJ-LIKE-2, ISOFORM A-RELATED"/>
    <property type="match status" value="1"/>
</dbReference>
<evidence type="ECO:0000259" key="7">
    <source>
        <dbReference type="PROSITE" id="PS50076"/>
    </source>
</evidence>
<accession>A0AAV8UHB5</accession>
<feature type="signal peptide" evidence="6">
    <location>
        <begin position="1"/>
        <end position="26"/>
    </location>
</feature>
<feature type="chain" id="PRO_5043798823" description="J domain-containing protein" evidence="6">
    <location>
        <begin position="27"/>
        <end position="442"/>
    </location>
</feature>
<dbReference type="SUPFAM" id="SSF57938">
    <property type="entry name" value="DnaJ/Hsp40 cysteine-rich domain"/>
    <property type="match status" value="1"/>
</dbReference>
<evidence type="ECO:0000256" key="1">
    <source>
        <dbReference type="ARBA" id="ARBA00022723"/>
    </source>
</evidence>
<evidence type="ECO:0000256" key="6">
    <source>
        <dbReference type="SAM" id="SignalP"/>
    </source>
</evidence>
<dbReference type="PRINTS" id="PR00625">
    <property type="entry name" value="JDOMAIN"/>
</dbReference>
<dbReference type="SUPFAM" id="SSF46565">
    <property type="entry name" value="Chaperone J-domain"/>
    <property type="match status" value="1"/>
</dbReference>
<keyword evidence="2" id="KW-0677">Repeat</keyword>
<dbReference type="Gene3D" id="2.10.230.10">
    <property type="entry name" value="Heat shock protein DnaJ, cysteine-rich domain"/>
    <property type="match status" value="1"/>
</dbReference>
<dbReference type="InterPro" id="IPR008971">
    <property type="entry name" value="HSP40/DnaJ_pept-bd"/>
</dbReference>
<keyword evidence="4" id="KW-0862">Zinc</keyword>
<dbReference type="InterPro" id="IPR036869">
    <property type="entry name" value="J_dom_sf"/>
</dbReference>
<evidence type="ECO:0000313" key="8">
    <source>
        <dbReference type="EMBL" id="KAJ8901905.1"/>
    </source>
</evidence>
<dbReference type="PROSITE" id="PS00636">
    <property type="entry name" value="DNAJ_1"/>
    <property type="match status" value="1"/>
</dbReference>
<dbReference type="SUPFAM" id="SSF49493">
    <property type="entry name" value="HSP40/DnaJ peptide-binding domain"/>
    <property type="match status" value="2"/>
</dbReference>
<dbReference type="FunFam" id="2.60.260.20:FF:000013">
    <property type="entry name" value="DnaJ subfamily B member 11"/>
    <property type="match status" value="1"/>
</dbReference>
<dbReference type="CDD" id="cd10719">
    <property type="entry name" value="DnaJ_zf"/>
    <property type="match status" value="1"/>
</dbReference>
<dbReference type="Gene3D" id="1.10.287.110">
    <property type="entry name" value="DnaJ domain"/>
    <property type="match status" value="1"/>
</dbReference>
<organism evidence="8 9">
    <name type="scientific">Rhodosorus marinus</name>
    <dbReference type="NCBI Taxonomy" id="101924"/>
    <lineage>
        <taxon>Eukaryota</taxon>
        <taxon>Rhodophyta</taxon>
        <taxon>Stylonematophyceae</taxon>
        <taxon>Stylonematales</taxon>
        <taxon>Stylonemataceae</taxon>
        <taxon>Rhodosorus</taxon>
    </lineage>
</organism>
<protein>
    <recommendedName>
        <fullName evidence="7">J domain-containing protein</fullName>
    </recommendedName>
</protein>
<dbReference type="AlphaFoldDB" id="A0AAV8UHB5"/>
<dbReference type="Pfam" id="PF00226">
    <property type="entry name" value="DnaJ"/>
    <property type="match status" value="1"/>
</dbReference>
<dbReference type="InterPro" id="IPR002939">
    <property type="entry name" value="DnaJ_C"/>
</dbReference>
<dbReference type="GO" id="GO:0051082">
    <property type="term" value="F:unfolded protein binding"/>
    <property type="evidence" value="ECO:0007669"/>
    <property type="project" value="InterPro"/>
</dbReference>
<evidence type="ECO:0000256" key="3">
    <source>
        <dbReference type="ARBA" id="ARBA00022771"/>
    </source>
</evidence>
<dbReference type="InterPro" id="IPR036410">
    <property type="entry name" value="HSP_DnaJ_Cys-rich_dom_sf"/>
</dbReference>
<dbReference type="CDD" id="cd06257">
    <property type="entry name" value="DnaJ"/>
    <property type="match status" value="1"/>
</dbReference>
<name>A0AAV8UHB5_9RHOD</name>
<keyword evidence="6" id="KW-0732">Signal</keyword>
<dbReference type="Pfam" id="PF01556">
    <property type="entry name" value="DnaJ_C"/>
    <property type="match status" value="1"/>
</dbReference>
<feature type="domain" description="J" evidence="7">
    <location>
        <begin position="30"/>
        <end position="95"/>
    </location>
</feature>
<dbReference type="Gene3D" id="2.60.260.20">
    <property type="entry name" value="Urease metallochaperone UreE, N-terminal domain"/>
    <property type="match status" value="2"/>
</dbReference>
<feature type="region of interest" description="Disordered" evidence="5">
    <location>
        <begin position="370"/>
        <end position="442"/>
    </location>
</feature>
<dbReference type="GO" id="GO:0030544">
    <property type="term" value="F:Hsp70 protein binding"/>
    <property type="evidence" value="ECO:0007669"/>
    <property type="project" value="InterPro"/>
</dbReference>
<evidence type="ECO:0000256" key="2">
    <source>
        <dbReference type="ARBA" id="ARBA00022737"/>
    </source>
</evidence>
<proteinExistence type="predicted"/>
<dbReference type="Proteomes" id="UP001157974">
    <property type="component" value="Unassembled WGS sequence"/>
</dbReference>
<dbReference type="GO" id="GO:0008270">
    <property type="term" value="F:zinc ion binding"/>
    <property type="evidence" value="ECO:0007669"/>
    <property type="project" value="UniProtKB-KW"/>
</dbReference>
<keyword evidence="1" id="KW-0479">Metal-binding</keyword>
<evidence type="ECO:0000256" key="4">
    <source>
        <dbReference type="ARBA" id="ARBA00022833"/>
    </source>
</evidence>
<comment type="caution">
    <text evidence="8">The sequence shown here is derived from an EMBL/GenBank/DDBJ whole genome shotgun (WGS) entry which is preliminary data.</text>
</comment>
<dbReference type="GO" id="GO:0006457">
    <property type="term" value="P:protein folding"/>
    <property type="evidence" value="ECO:0007669"/>
    <property type="project" value="InterPro"/>
</dbReference>
<dbReference type="SMART" id="SM00271">
    <property type="entry name" value="DnaJ"/>
    <property type="match status" value="1"/>
</dbReference>
<evidence type="ECO:0000313" key="9">
    <source>
        <dbReference type="Proteomes" id="UP001157974"/>
    </source>
</evidence>
<feature type="compositionally biased region" description="Basic and acidic residues" evidence="5">
    <location>
        <begin position="395"/>
        <end position="408"/>
    </location>
</feature>
<feature type="compositionally biased region" description="Basic and acidic residues" evidence="5">
    <location>
        <begin position="419"/>
        <end position="431"/>
    </location>
</feature>
<keyword evidence="3" id="KW-0863">Zinc-finger</keyword>
<dbReference type="CDD" id="cd10747">
    <property type="entry name" value="DnaJ_C"/>
    <property type="match status" value="1"/>
</dbReference>
<gene>
    <name evidence="8" type="ORF">NDN08_004109</name>
</gene>
<dbReference type="InterPro" id="IPR044713">
    <property type="entry name" value="DNJA1/2-like"/>
</dbReference>
<dbReference type="EMBL" id="JAMWBK010000010">
    <property type="protein sequence ID" value="KAJ8901905.1"/>
    <property type="molecule type" value="Genomic_DNA"/>
</dbReference>
<sequence>MGPSKWAVSILLVAVVFIHWCPVAVAKDKDYYDLLGVAKDADQGTIKRAYRKLSLKHHPDANPDDKSSVDVFTKIASAYEVLSDPDKRRKYDLYGEEGLQNNGGGHHDSDWGDFGFFNDFFDDFGGGHRQRGNRGQKRAGASILVPLFVSLEQLYSGDVIEAAHRKQVICAQWEECEKPCNKCGGSGMVITTRKLGPGFVQRVQQQCTQCGGRGKIPSGDCSGCPNGQFEEVERMLLIDVEKGMPDGEKILFAEEADEEADKVPGDLEFQIRTTASDRFERRGDDLYHKMNISLVEALVGIDRLVKQLDGRQVKVSKDTVTIPHEILNLPKEGMPLFGRSGFGKMIVEFWVEFPPLLSDEQKKTVMSLFSTNQPNLKGDAEKRNETASCGEEEKDQPNPKGDAEKENETASSCEEEKDEPNLKGDTERKNETASSDDEEMDL</sequence>
<dbReference type="InterPro" id="IPR018253">
    <property type="entry name" value="DnaJ_domain_CS"/>
</dbReference>
<dbReference type="InterPro" id="IPR001305">
    <property type="entry name" value="HSP_DnaJ_Cys-rich_dom"/>
</dbReference>
<keyword evidence="9" id="KW-1185">Reference proteome</keyword>
<reference evidence="8 9" key="1">
    <citation type="journal article" date="2023" name="Nat. Commun.">
        <title>Origin of minicircular mitochondrial genomes in red algae.</title>
        <authorList>
            <person name="Lee Y."/>
            <person name="Cho C.H."/>
            <person name="Lee Y.M."/>
            <person name="Park S.I."/>
            <person name="Yang J.H."/>
            <person name="West J.A."/>
            <person name="Bhattacharya D."/>
            <person name="Yoon H.S."/>
        </authorList>
    </citation>
    <scope>NUCLEOTIDE SEQUENCE [LARGE SCALE GENOMIC DNA]</scope>
    <source>
        <strain evidence="8 9">CCMP1338</strain>
        <tissue evidence="8">Whole cell</tissue>
    </source>
</reference>
<dbReference type="InterPro" id="IPR001623">
    <property type="entry name" value="DnaJ_domain"/>
</dbReference>
<dbReference type="PROSITE" id="PS50076">
    <property type="entry name" value="DNAJ_2"/>
    <property type="match status" value="1"/>
</dbReference>